<dbReference type="GO" id="GO:0015074">
    <property type="term" value="P:DNA integration"/>
    <property type="evidence" value="ECO:0007669"/>
    <property type="project" value="InterPro"/>
</dbReference>
<evidence type="ECO:0000256" key="1">
    <source>
        <dbReference type="ARBA" id="ARBA00012493"/>
    </source>
</evidence>
<evidence type="ECO:0000256" key="4">
    <source>
        <dbReference type="ARBA" id="ARBA00022722"/>
    </source>
</evidence>
<organism evidence="15 16">
    <name type="scientific">Corvus brachyrhynchos</name>
    <name type="common">American crow</name>
    <dbReference type="NCBI Taxonomy" id="85066"/>
    <lineage>
        <taxon>Eukaryota</taxon>
        <taxon>Metazoa</taxon>
        <taxon>Chordata</taxon>
        <taxon>Craniata</taxon>
        <taxon>Vertebrata</taxon>
        <taxon>Euteleostomi</taxon>
        <taxon>Archelosauria</taxon>
        <taxon>Archosauria</taxon>
        <taxon>Dinosauria</taxon>
        <taxon>Saurischia</taxon>
        <taxon>Theropoda</taxon>
        <taxon>Coelurosauria</taxon>
        <taxon>Aves</taxon>
        <taxon>Neognathae</taxon>
        <taxon>Neoaves</taxon>
        <taxon>Telluraves</taxon>
        <taxon>Australaves</taxon>
        <taxon>Passeriformes</taxon>
        <taxon>Corvoidea</taxon>
        <taxon>Corvidae</taxon>
        <taxon>Corvus</taxon>
    </lineage>
</organism>
<dbReference type="InterPro" id="IPR001584">
    <property type="entry name" value="Integrase_cat-core"/>
</dbReference>
<dbReference type="GO" id="GO:0008270">
    <property type="term" value="F:zinc ion binding"/>
    <property type="evidence" value="ECO:0007669"/>
    <property type="project" value="UniProtKB-KW"/>
</dbReference>
<evidence type="ECO:0000256" key="11">
    <source>
        <dbReference type="PROSITE-ProRule" id="PRU00450"/>
    </source>
</evidence>
<dbReference type="EMBL" id="KK718118">
    <property type="protein sequence ID" value="KFO54524.1"/>
    <property type="molecule type" value="Genomic_DNA"/>
</dbReference>
<evidence type="ECO:0000256" key="3">
    <source>
        <dbReference type="ARBA" id="ARBA00022695"/>
    </source>
</evidence>
<dbReference type="AlphaFoldDB" id="A0A091EDL8"/>
<keyword evidence="6" id="KW-0255">Endonuclease</keyword>
<dbReference type="GO" id="GO:0035613">
    <property type="term" value="F:RNA stem-loop binding"/>
    <property type="evidence" value="ECO:0007669"/>
    <property type="project" value="TreeGrafter"/>
</dbReference>
<feature type="non-terminal residue" evidence="15">
    <location>
        <position position="278"/>
    </location>
</feature>
<gene>
    <name evidence="15" type="ORF">N302_07634</name>
</gene>
<evidence type="ECO:0000256" key="10">
    <source>
        <dbReference type="ARBA" id="ARBA00023268"/>
    </source>
</evidence>
<dbReference type="InterPro" id="IPR002156">
    <property type="entry name" value="RNaseH_domain"/>
</dbReference>
<dbReference type="Gene3D" id="3.30.420.10">
    <property type="entry name" value="Ribonuclease H-like superfamily/Ribonuclease H"/>
    <property type="match status" value="2"/>
</dbReference>
<dbReference type="EC" id="2.7.7.49" evidence="1"/>
<evidence type="ECO:0000256" key="2">
    <source>
        <dbReference type="ARBA" id="ARBA00022679"/>
    </source>
</evidence>
<dbReference type="InterPro" id="IPR036397">
    <property type="entry name" value="RNaseH_sf"/>
</dbReference>
<keyword evidence="2" id="KW-0808">Transferase</keyword>
<proteinExistence type="predicted"/>
<dbReference type="Pfam" id="PF00665">
    <property type="entry name" value="rve"/>
    <property type="match status" value="1"/>
</dbReference>
<evidence type="ECO:0000259" key="12">
    <source>
        <dbReference type="PROSITE" id="PS50876"/>
    </source>
</evidence>
<evidence type="ECO:0000313" key="15">
    <source>
        <dbReference type="EMBL" id="KFO54524.1"/>
    </source>
</evidence>
<evidence type="ECO:0000256" key="8">
    <source>
        <dbReference type="ARBA" id="ARBA00022833"/>
    </source>
</evidence>
<keyword evidence="9" id="KW-0695">RNA-directed DNA polymerase</keyword>
<dbReference type="PANTHER" id="PTHR41694:SF4">
    <property type="entry name" value="ENDOGENOUS RETROVIRUS GROUP K MEMBER 10 POL PROTEIN-RELATED"/>
    <property type="match status" value="1"/>
</dbReference>
<reference evidence="15 16" key="1">
    <citation type="submission" date="2014-04" db="EMBL/GenBank/DDBJ databases">
        <title>Genome evolution of avian class.</title>
        <authorList>
            <person name="Zhang G."/>
            <person name="Li C."/>
        </authorList>
    </citation>
    <scope>NUCLEOTIDE SEQUENCE [LARGE SCALE GENOMIC DNA]</scope>
    <source>
        <strain evidence="15">BGI_N302</strain>
    </source>
</reference>
<keyword evidence="11" id="KW-0863">Zinc-finger</keyword>
<protein>
    <recommendedName>
        <fullName evidence="1">RNA-directed DNA polymerase</fullName>
        <ecNumber evidence="1">2.7.7.49</ecNumber>
    </recommendedName>
</protein>
<dbReference type="GO" id="GO:0004523">
    <property type="term" value="F:RNA-DNA hybrid ribonuclease activity"/>
    <property type="evidence" value="ECO:0007669"/>
    <property type="project" value="InterPro"/>
</dbReference>
<evidence type="ECO:0000313" key="16">
    <source>
        <dbReference type="Proteomes" id="UP000052976"/>
    </source>
</evidence>
<dbReference type="InterPro" id="IPR012337">
    <property type="entry name" value="RNaseH-like_sf"/>
</dbReference>
<name>A0A091EDL8_CORBR</name>
<dbReference type="PANTHER" id="PTHR41694">
    <property type="entry name" value="ENDOGENOUS RETROVIRUS GROUP K MEMBER POL PROTEIN"/>
    <property type="match status" value="1"/>
</dbReference>
<keyword evidence="8" id="KW-0862">Zinc</keyword>
<keyword evidence="10" id="KW-0511">Multifunctional enzyme</keyword>
<feature type="non-terminal residue" evidence="15">
    <location>
        <position position="1"/>
    </location>
</feature>
<keyword evidence="5" id="KW-0479">Metal-binding</keyword>
<dbReference type="InterPro" id="IPR017856">
    <property type="entry name" value="Integrase-like_N"/>
</dbReference>
<evidence type="ECO:0000259" key="13">
    <source>
        <dbReference type="PROSITE" id="PS50879"/>
    </source>
</evidence>
<keyword evidence="16" id="KW-1185">Reference proteome</keyword>
<keyword evidence="7" id="KW-0378">Hydrolase</keyword>
<dbReference type="GO" id="GO:0003964">
    <property type="term" value="F:RNA-directed DNA polymerase activity"/>
    <property type="evidence" value="ECO:0007669"/>
    <property type="project" value="UniProtKB-KW"/>
</dbReference>
<dbReference type="PROSITE" id="PS50879">
    <property type="entry name" value="RNASE_H_1"/>
    <property type="match status" value="1"/>
</dbReference>
<keyword evidence="3" id="KW-0548">Nucleotidyltransferase</keyword>
<dbReference type="Pfam" id="PF00075">
    <property type="entry name" value="RNase_H"/>
    <property type="match status" value="1"/>
</dbReference>
<dbReference type="Pfam" id="PF02022">
    <property type="entry name" value="Integrase_Zn"/>
    <property type="match status" value="1"/>
</dbReference>
<evidence type="ECO:0000256" key="7">
    <source>
        <dbReference type="ARBA" id="ARBA00022801"/>
    </source>
</evidence>
<sequence length="278" mass="31265">KGSPQVAELAAVVRAFEQFNKPFNLVTDSTYVAGVVSRAERALLREMANPKIYKLLSKLIQIVSHQKQPFYVMHVRSHTDLPGFIAEGNWRADALAIPIELANLPNGFQQAQLSHATFHQNAPALVWMFHLTKDHAKMIVVTCPSCQKYQLPSLGQGVNPRGLRSCEVWQMDVTHFPQFGRQKYVHVLVDTFSGATFASAHRGERAKDVTNHLVQAFAVLRTPKKIKTDNGPAYTSAELKKFFDEWGVEHVTGIPHSPTGQSIVEHKHQMLKRLLEQQ</sequence>
<dbReference type="STRING" id="85066.A0A091EDL8"/>
<dbReference type="SUPFAM" id="SSF53098">
    <property type="entry name" value="Ribonuclease H-like"/>
    <property type="match status" value="2"/>
</dbReference>
<feature type="domain" description="RNase H type-1" evidence="13">
    <location>
        <begin position="1"/>
        <end position="101"/>
    </location>
</feature>
<evidence type="ECO:0000259" key="14">
    <source>
        <dbReference type="PROSITE" id="PS50994"/>
    </source>
</evidence>
<evidence type="ECO:0000256" key="5">
    <source>
        <dbReference type="ARBA" id="ARBA00022723"/>
    </source>
</evidence>
<keyword evidence="4" id="KW-0540">Nuclease</keyword>
<dbReference type="InterPro" id="IPR003308">
    <property type="entry name" value="Integrase_Zn-bd_dom_N"/>
</dbReference>
<evidence type="ECO:0000256" key="9">
    <source>
        <dbReference type="ARBA" id="ARBA00022918"/>
    </source>
</evidence>
<evidence type="ECO:0000256" key="6">
    <source>
        <dbReference type="ARBA" id="ARBA00022759"/>
    </source>
</evidence>
<dbReference type="Proteomes" id="UP000052976">
    <property type="component" value="Unassembled WGS sequence"/>
</dbReference>
<dbReference type="PROSITE" id="PS50994">
    <property type="entry name" value="INTEGRASE"/>
    <property type="match status" value="1"/>
</dbReference>
<feature type="domain" description="Integrase-type" evidence="12">
    <location>
        <begin position="106"/>
        <end position="147"/>
    </location>
</feature>
<dbReference type="PROSITE" id="PS50876">
    <property type="entry name" value="ZF_INTEGRASE"/>
    <property type="match status" value="1"/>
</dbReference>
<accession>A0A091EDL8</accession>
<dbReference type="SUPFAM" id="SSF46919">
    <property type="entry name" value="N-terminal Zn binding domain of HIV integrase"/>
    <property type="match status" value="1"/>
</dbReference>
<feature type="domain" description="Integrase catalytic" evidence="14">
    <location>
        <begin position="156"/>
        <end position="278"/>
    </location>
</feature>
<dbReference type="Gene3D" id="1.10.10.200">
    <property type="match status" value="1"/>
</dbReference>